<protein>
    <submittedName>
        <fullName evidence="2">Uncharacterized protein</fullName>
    </submittedName>
</protein>
<reference evidence="2" key="1">
    <citation type="submission" date="2017-01" db="EMBL/GenBank/DDBJ databases">
        <title>A deep insight into the sialotranscriptome of adult male and female Cluex tarsalis mosquitoes.</title>
        <authorList>
            <person name="Ribeiro J.M."/>
            <person name="Moreira F."/>
            <person name="Bernard K.A."/>
            <person name="Calvo E."/>
        </authorList>
    </citation>
    <scope>NUCLEOTIDE SEQUENCE</scope>
    <source>
        <strain evidence="2">Kern County</strain>
        <tissue evidence="2">Salivary glands</tissue>
    </source>
</reference>
<dbReference type="SUPFAM" id="SSF54928">
    <property type="entry name" value="RNA-binding domain, RBD"/>
    <property type="match status" value="1"/>
</dbReference>
<evidence type="ECO:0000256" key="1">
    <source>
        <dbReference type="SAM" id="MobiDB-lite"/>
    </source>
</evidence>
<dbReference type="CDD" id="cd00590">
    <property type="entry name" value="RRM_SF"/>
    <property type="match status" value="2"/>
</dbReference>
<organism evidence="2">
    <name type="scientific">Culex tarsalis</name>
    <name type="common">Encephalitis mosquito</name>
    <dbReference type="NCBI Taxonomy" id="7177"/>
    <lineage>
        <taxon>Eukaryota</taxon>
        <taxon>Metazoa</taxon>
        <taxon>Ecdysozoa</taxon>
        <taxon>Arthropoda</taxon>
        <taxon>Hexapoda</taxon>
        <taxon>Insecta</taxon>
        <taxon>Pterygota</taxon>
        <taxon>Neoptera</taxon>
        <taxon>Endopterygota</taxon>
        <taxon>Diptera</taxon>
        <taxon>Nematocera</taxon>
        <taxon>Culicoidea</taxon>
        <taxon>Culicidae</taxon>
        <taxon>Culicinae</taxon>
        <taxon>Culicini</taxon>
        <taxon>Culex</taxon>
        <taxon>Culex</taxon>
    </lineage>
</organism>
<dbReference type="GO" id="GO:0003676">
    <property type="term" value="F:nucleic acid binding"/>
    <property type="evidence" value="ECO:0007669"/>
    <property type="project" value="InterPro"/>
</dbReference>
<feature type="region of interest" description="Disordered" evidence="1">
    <location>
        <begin position="1"/>
        <end position="74"/>
    </location>
</feature>
<proteinExistence type="predicted"/>
<dbReference type="InterPro" id="IPR035979">
    <property type="entry name" value="RBD_domain_sf"/>
</dbReference>
<dbReference type="AlphaFoldDB" id="A0A1Q3EY55"/>
<dbReference type="EMBL" id="GFDL01014804">
    <property type="protein sequence ID" value="JAV20241.1"/>
    <property type="molecule type" value="Transcribed_RNA"/>
</dbReference>
<name>A0A1Q3EY55_CULTA</name>
<evidence type="ECO:0000313" key="2">
    <source>
        <dbReference type="EMBL" id="JAV20241.1"/>
    </source>
</evidence>
<sequence length="795" mass="92040">MERFISAPDSYYNPECPVDSDDEEEPLGGWNPVDPTHHDHPPEEEREPIPAPSFTEADLYPTTTTDPDPECSDPEWPLARYWPVYVSNFRLDDLEEERRNAQVASFFAAKGLLTRMIFIREPEDCHYYRAFQRMALLLDMLVYFTRAEDAVRAIRLCHRSTYHGHRLNVWPGRKPVFFDRTRSIGFATAKNFCAEKSETAIELMFQGKLGPCVETVARFNLSDVVVEFLNEELMKAGIRTARWFPKELTEPARKQRFLEQDVEAELLTMIADKPGFMDTVPPKDILGPLLEGKIPAVDKAWENVAQPRPLPESTVGKYRQRREHRVASLKRNHERKRREGFNVLLDGAPQAKKQTTVKQVRALVQQEVDRLLGEGPSAEDRFRHSMLAKNHKYCNLRLRLLNGLKQSTSTPWTNINEMFYEMLAMEEKLMDLLPQAEEYLGCLRLEIGLTKAVLVADECLPFPKLPSLSSWEQSFEDESPPGDNRTIPENVLAVRPYSEADFNPSQVDPSCDDPEWPLASFWPVYVDNFRINTLETEQRNDQIREYFAAKGLLATIVFVNESSHFYKWFQRKFMLLDMLVYFTSREDAQKAIELCHRDSYYGHYLNVFPGREPVLFDVERSGFTKVNYHEKCKRADHPTEPSTTYIEENVLEALPKDVTCVTRSTEARVHFEFAKSDLLSAVLPRIAVEFDAKSGQLKQPLRKQRFLELDMKNKLTDKLRNDPAFLRQRPSPDVLRALFVGTVPGAMLNWNWFGWNEPRKPGLQWKLAVSFVTVAARMRNVLRIWCELQEDSGLI</sequence>
<accession>A0A1Q3EY55</accession>